<dbReference type="AlphaFoldDB" id="A0A8T3DBT2"/>
<dbReference type="OrthoDB" id="9907594at2759"/>
<reference evidence="2" key="1">
    <citation type="submission" date="2021-01" db="EMBL/GenBank/DDBJ databases">
        <authorList>
            <person name="Zahm M."/>
            <person name="Roques C."/>
            <person name="Cabau C."/>
            <person name="Klopp C."/>
            <person name="Donnadieu C."/>
            <person name="Jouanno E."/>
            <person name="Lampietro C."/>
            <person name="Louis A."/>
            <person name="Herpin A."/>
            <person name="Echchiki A."/>
            <person name="Berthelot C."/>
            <person name="Parey E."/>
            <person name="Roest-Crollius H."/>
            <person name="Braasch I."/>
            <person name="Postlethwait J."/>
            <person name="Bobe J."/>
            <person name="Montfort J."/>
            <person name="Bouchez O."/>
            <person name="Begum T."/>
            <person name="Mejri S."/>
            <person name="Adams A."/>
            <person name="Chen W.-J."/>
            <person name="Guiguen Y."/>
        </authorList>
    </citation>
    <scope>NUCLEOTIDE SEQUENCE</scope>
    <source>
        <tissue evidence="2">Blood</tissue>
    </source>
</reference>
<dbReference type="PANTHER" id="PTHR31514">
    <property type="entry name" value="MUSCULAR LMNA-INTERACTING PROTEIN MLIP"/>
    <property type="match status" value="1"/>
</dbReference>
<feature type="region of interest" description="Disordered" evidence="1">
    <location>
        <begin position="315"/>
        <end position="395"/>
    </location>
</feature>
<dbReference type="Pfam" id="PF15274">
    <property type="entry name" value="MLIP"/>
    <property type="match status" value="1"/>
</dbReference>
<dbReference type="Proteomes" id="UP000829720">
    <property type="component" value="Unassembled WGS sequence"/>
</dbReference>
<evidence type="ECO:0000313" key="3">
    <source>
        <dbReference type="Proteomes" id="UP000829720"/>
    </source>
</evidence>
<name>A0A8T3DBT2_9TELE</name>
<dbReference type="EMBL" id="JAERUA010000010">
    <property type="protein sequence ID" value="KAI1894743.1"/>
    <property type="molecule type" value="Genomic_DNA"/>
</dbReference>
<dbReference type="PANTHER" id="PTHR31514:SF1">
    <property type="entry name" value="MUSCULAR LMNA-INTERACTING PROTEIN"/>
    <property type="match status" value="1"/>
</dbReference>
<accession>A0A8T3DBT2</accession>
<keyword evidence="3" id="KW-1185">Reference proteome</keyword>
<feature type="compositionally biased region" description="Polar residues" evidence="1">
    <location>
        <begin position="317"/>
        <end position="329"/>
    </location>
</feature>
<protein>
    <recommendedName>
        <fullName evidence="4">Muscular LMNA-interacting protein</fullName>
    </recommendedName>
</protein>
<evidence type="ECO:0000256" key="1">
    <source>
        <dbReference type="SAM" id="MobiDB-lite"/>
    </source>
</evidence>
<feature type="compositionally biased region" description="Basic and acidic residues" evidence="1">
    <location>
        <begin position="334"/>
        <end position="351"/>
    </location>
</feature>
<organism evidence="2 3">
    <name type="scientific">Albula goreensis</name>
    <dbReference type="NCBI Taxonomy" id="1534307"/>
    <lineage>
        <taxon>Eukaryota</taxon>
        <taxon>Metazoa</taxon>
        <taxon>Chordata</taxon>
        <taxon>Craniata</taxon>
        <taxon>Vertebrata</taxon>
        <taxon>Euteleostomi</taxon>
        <taxon>Actinopterygii</taxon>
        <taxon>Neopterygii</taxon>
        <taxon>Teleostei</taxon>
        <taxon>Albuliformes</taxon>
        <taxon>Albulidae</taxon>
        <taxon>Albula</taxon>
    </lineage>
</organism>
<comment type="caution">
    <text evidence="2">The sequence shown here is derived from an EMBL/GenBank/DDBJ whole genome shotgun (WGS) entry which is preliminary data.</text>
</comment>
<sequence length="395" mass="43986">MQQEMDMKKNKTLTDSAKEGMPKIPPKISSTRILSFTFVPIVKRLPTENTVTLGEKRRQPRRTPNEHLGTLREAATNQTMSENGVFKAEFVYIGSDIDEKEPGDRGSGLAREEVVPRLETHSQPYKIKSSYKALAAIPTNTLLLEQQAIDEEVEKEGHPLDAAEGQGVTETHSEMCSPAQLRQQSEELYAAIDQVLQDPLPMRRSHSAPQSLVTLTDPEAPKRFTSLPRSAGRETKYATFNLQPSASTEKNLTKPGVIRPVIIIPKLTEEEDEEEDYPNPFRQQYLEEMSEELRHKFVRLDSPKPEHPIVTIHENEALSSNQLGSNPAGQSPKLAEDHRDPGSPELGKGHAQELILLITEDEQTGTSHETSRSSKIGAATFNAAQEKAGVHETHI</sequence>
<evidence type="ECO:0000313" key="2">
    <source>
        <dbReference type="EMBL" id="KAI1894743.1"/>
    </source>
</evidence>
<proteinExistence type="predicted"/>
<gene>
    <name evidence="2" type="ORF">AGOR_G00118890</name>
</gene>
<feature type="region of interest" description="Disordered" evidence="1">
    <location>
        <begin position="1"/>
        <end position="26"/>
    </location>
</feature>
<dbReference type="InterPro" id="IPR029331">
    <property type="entry name" value="MLIP"/>
</dbReference>
<evidence type="ECO:0008006" key="4">
    <source>
        <dbReference type="Google" id="ProtNLM"/>
    </source>
</evidence>